<name>A0ABS8GCG5_9ALTE</name>
<dbReference type="EMBL" id="JAJEWP010000007">
    <property type="protein sequence ID" value="MCC2618078.1"/>
    <property type="molecule type" value="Genomic_DNA"/>
</dbReference>
<accession>A0ABS8GCG5</accession>
<reference evidence="3 4" key="1">
    <citation type="submission" date="2021-10" db="EMBL/GenBank/DDBJ databases">
        <title>Draft genome of Aestuariibacter halophilus JC2043.</title>
        <authorList>
            <person name="Emsley S.A."/>
            <person name="Pfannmuller K.M."/>
            <person name="Ushijima B."/>
            <person name="Saw J.H."/>
            <person name="Videau P."/>
        </authorList>
    </citation>
    <scope>NUCLEOTIDE SEQUENCE [LARGE SCALE GENOMIC DNA]</scope>
    <source>
        <strain evidence="3 4">JC2043</strain>
    </source>
</reference>
<keyword evidence="2" id="KW-0732">Signal</keyword>
<dbReference type="Proteomes" id="UP001520878">
    <property type="component" value="Unassembled WGS sequence"/>
</dbReference>
<feature type="signal peptide" evidence="2">
    <location>
        <begin position="1"/>
        <end position="23"/>
    </location>
</feature>
<evidence type="ECO:0000313" key="4">
    <source>
        <dbReference type="Proteomes" id="UP001520878"/>
    </source>
</evidence>
<evidence type="ECO:0000256" key="1">
    <source>
        <dbReference type="SAM" id="Coils"/>
    </source>
</evidence>
<organism evidence="3 4">
    <name type="scientific">Fluctibacter halophilus</name>
    <dbReference type="NCBI Taxonomy" id="226011"/>
    <lineage>
        <taxon>Bacteria</taxon>
        <taxon>Pseudomonadati</taxon>
        <taxon>Pseudomonadota</taxon>
        <taxon>Gammaproteobacteria</taxon>
        <taxon>Alteromonadales</taxon>
        <taxon>Alteromonadaceae</taxon>
        <taxon>Fluctibacter</taxon>
    </lineage>
</organism>
<comment type="caution">
    <text evidence="3">The sequence shown here is derived from an EMBL/GenBank/DDBJ whole genome shotgun (WGS) entry which is preliminary data.</text>
</comment>
<feature type="coiled-coil region" evidence="1">
    <location>
        <begin position="117"/>
        <end position="234"/>
    </location>
</feature>
<evidence type="ECO:0000313" key="3">
    <source>
        <dbReference type="EMBL" id="MCC2618078.1"/>
    </source>
</evidence>
<sequence length="308" mass="35547">MKRFMSISLAAALCSASMGQAQAQTDLSTLHDELQIMSNIMQTALQQNNERKGIRFRSIEATYLANQGVVFDVSSAGSGFQFSFNFAEMLSDLDVPVAPEPPVHVGGDGNTWVIEFDEDWEQQVEEVAESAREAMRETKHRLRELREREREYSWEMREYERRRRDLEFEKRSADKESRERLEQRSTELEKELSKLKAKQAEVEKYAAQIEKEQEENARKQNEAKQQAYKRYLAKFEESVADVLCKYGAGLKALPDDENVSFVLSRLGDMNGATKQDKVYVFKHKDIKACVKDSINPNQLLTKAQTYLF</sequence>
<keyword evidence="4" id="KW-1185">Reference proteome</keyword>
<evidence type="ECO:0000256" key="2">
    <source>
        <dbReference type="SAM" id="SignalP"/>
    </source>
</evidence>
<dbReference type="RefSeq" id="WP_229162618.1">
    <property type="nucleotide sequence ID" value="NZ_JAJEWP010000007.1"/>
</dbReference>
<feature type="chain" id="PRO_5045880885" evidence="2">
    <location>
        <begin position="24"/>
        <end position="308"/>
    </location>
</feature>
<gene>
    <name evidence="3" type="ORF">LJ739_17620</name>
</gene>
<proteinExistence type="predicted"/>
<keyword evidence="1" id="KW-0175">Coiled coil</keyword>
<protein>
    <submittedName>
        <fullName evidence="3">Uncharacterized protein</fullName>
    </submittedName>
</protein>